<dbReference type="EMBL" id="QUSL01000031">
    <property type="protein sequence ID" value="RGD80334.1"/>
    <property type="molecule type" value="Genomic_DNA"/>
</dbReference>
<gene>
    <name evidence="1" type="ORF">DXB93_15270</name>
</gene>
<sequence length="97" mass="11558">MEVGFYMGRKPKYSKELKVKVCKDYLDGEKSVNQLLQELNLKISDNPTIYDWVNRYRIHGETAFDVKKHNRSYTKGFKLRVVEEYLLIIGHNKSHQH</sequence>
<name>A0A3E3E9K0_9FIRM</name>
<dbReference type="Gene3D" id="1.10.10.10">
    <property type="entry name" value="Winged helix-like DNA-binding domain superfamily/Winged helix DNA-binding domain"/>
    <property type="match status" value="1"/>
</dbReference>
<evidence type="ECO:0000313" key="2">
    <source>
        <dbReference type="Proteomes" id="UP000261032"/>
    </source>
</evidence>
<organism evidence="1 2">
    <name type="scientific">Thomasclavelia ramosa</name>
    <dbReference type="NCBI Taxonomy" id="1547"/>
    <lineage>
        <taxon>Bacteria</taxon>
        <taxon>Bacillati</taxon>
        <taxon>Bacillota</taxon>
        <taxon>Erysipelotrichia</taxon>
        <taxon>Erysipelotrichales</taxon>
        <taxon>Coprobacillaceae</taxon>
        <taxon>Thomasclavelia</taxon>
    </lineage>
</organism>
<dbReference type="SUPFAM" id="SSF48295">
    <property type="entry name" value="TrpR-like"/>
    <property type="match status" value="1"/>
</dbReference>
<dbReference type="InterPro" id="IPR010921">
    <property type="entry name" value="Trp_repressor/repl_initiator"/>
</dbReference>
<dbReference type="GO" id="GO:0043565">
    <property type="term" value="F:sequence-specific DNA binding"/>
    <property type="evidence" value="ECO:0007669"/>
    <property type="project" value="InterPro"/>
</dbReference>
<reference evidence="1 2" key="1">
    <citation type="submission" date="2018-08" db="EMBL/GenBank/DDBJ databases">
        <title>A genome reference for cultivated species of the human gut microbiota.</title>
        <authorList>
            <person name="Zou Y."/>
            <person name="Xue W."/>
            <person name="Luo G."/>
        </authorList>
    </citation>
    <scope>NUCLEOTIDE SEQUENCE [LARGE SCALE GENOMIC DNA]</scope>
    <source>
        <strain evidence="1 2">OM06-4</strain>
    </source>
</reference>
<protein>
    <submittedName>
        <fullName evidence="1">Transposase</fullName>
    </submittedName>
</protein>
<accession>A0A3E3E9K0</accession>
<dbReference type="AlphaFoldDB" id="A0A3E3E9K0"/>
<evidence type="ECO:0000313" key="1">
    <source>
        <dbReference type="EMBL" id="RGD80334.1"/>
    </source>
</evidence>
<dbReference type="Proteomes" id="UP000261032">
    <property type="component" value="Unassembled WGS sequence"/>
</dbReference>
<comment type="caution">
    <text evidence="1">The sequence shown here is derived from an EMBL/GenBank/DDBJ whole genome shotgun (WGS) entry which is preliminary data.</text>
</comment>
<dbReference type="InterPro" id="IPR036388">
    <property type="entry name" value="WH-like_DNA-bd_sf"/>
</dbReference>
<proteinExistence type="predicted"/>